<dbReference type="Proteomes" id="UP000006049">
    <property type="component" value="Chromosome"/>
</dbReference>
<evidence type="ECO:0000259" key="1">
    <source>
        <dbReference type="Pfam" id="PF14086"/>
    </source>
</evidence>
<accession>I3YT28</accession>
<reference evidence="2 3" key="1">
    <citation type="submission" date="2012-06" db="EMBL/GenBank/DDBJ databases">
        <title>The complete genome of Aequorivita sublithincola DSM 14238.</title>
        <authorList>
            <consortium name="US DOE Joint Genome Institute (JGI-PGF)"/>
            <person name="Lucas S."/>
            <person name="Copeland A."/>
            <person name="Lapidus A."/>
            <person name="Goodwin L."/>
            <person name="Pitluck S."/>
            <person name="Peters L."/>
            <person name="Munk A.C.C."/>
            <person name="Kyrpides N."/>
            <person name="Mavromatis K."/>
            <person name="Pagani I."/>
            <person name="Ivanova N."/>
            <person name="Ovchinnikova G."/>
            <person name="Zeytun A."/>
            <person name="Detter J.C."/>
            <person name="Han C."/>
            <person name="Land M."/>
            <person name="Hauser L."/>
            <person name="Markowitz V."/>
            <person name="Cheng J.-F."/>
            <person name="Hugenholtz P."/>
            <person name="Woyke T."/>
            <person name="Wu D."/>
            <person name="Tindall B."/>
            <person name="Faehnrich R."/>
            <person name="Brambilla E."/>
            <person name="Klenk H.-P."/>
            <person name="Eisen J.A."/>
        </authorList>
    </citation>
    <scope>NUCLEOTIDE SEQUENCE [LARGE SCALE GENOMIC DNA]</scope>
    <source>
        <strain evidence="3">DSM 14238 / LMG 21431 / ACAM 643 / 9-3</strain>
    </source>
</reference>
<dbReference type="PATRIC" id="fig|746697.3.peg.637"/>
<sequence length="89" mass="9553">MKLLKSKQPQFAVAVRKTMKNIIILFSIIILGSLSSCTVVKEYEKVKLNDPDMALSDKAVDRFEINAQAYREAASGANGGKTGGGCGCN</sequence>
<keyword evidence="3" id="KW-1185">Reference proteome</keyword>
<dbReference type="InterPro" id="IPR025362">
    <property type="entry name" value="DUF4266"/>
</dbReference>
<organism evidence="2 3">
    <name type="scientific">Aequorivita sublithincola (strain DSM 14238 / LMG 21431 / ACAM 643 / 9-3)</name>
    <dbReference type="NCBI Taxonomy" id="746697"/>
    <lineage>
        <taxon>Bacteria</taxon>
        <taxon>Pseudomonadati</taxon>
        <taxon>Bacteroidota</taxon>
        <taxon>Flavobacteriia</taxon>
        <taxon>Flavobacteriales</taxon>
        <taxon>Flavobacteriaceae</taxon>
        <taxon>Aequorivita</taxon>
    </lineage>
</organism>
<feature type="domain" description="DUF4266" evidence="1">
    <location>
        <begin position="40"/>
        <end position="89"/>
    </location>
</feature>
<protein>
    <recommendedName>
        <fullName evidence="1">DUF4266 domain-containing protein</fullName>
    </recommendedName>
</protein>
<name>I3YT28_AEQSU</name>
<proteinExistence type="predicted"/>
<dbReference type="EMBL" id="CP003280">
    <property type="protein sequence ID" value="AFL80146.1"/>
    <property type="molecule type" value="Genomic_DNA"/>
</dbReference>
<dbReference type="Pfam" id="PF14086">
    <property type="entry name" value="DUF4266"/>
    <property type="match status" value="1"/>
</dbReference>
<dbReference type="HOGENOM" id="CLU_177704_1_0_10"/>
<dbReference type="STRING" id="746697.Aeqsu_0637"/>
<gene>
    <name evidence="2" type="ordered locus">Aeqsu_0637</name>
</gene>
<evidence type="ECO:0000313" key="2">
    <source>
        <dbReference type="EMBL" id="AFL80146.1"/>
    </source>
</evidence>
<dbReference type="AlphaFoldDB" id="I3YT28"/>
<dbReference type="eggNOG" id="ENOG5032ZDH">
    <property type="taxonomic scope" value="Bacteria"/>
</dbReference>
<dbReference type="KEGG" id="asl:Aeqsu_0637"/>
<evidence type="ECO:0000313" key="3">
    <source>
        <dbReference type="Proteomes" id="UP000006049"/>
    </source>
</evidence>